<dbReference type="SMART" id="SM00091">
    <property type="entry name" value="PAS"/>
    <property type="match status" value="1"/>
</dbReference>
<reference evidence="2 3" key="1">
    <citation type="submission" date="2023-08" db="EMBL/GenBank/DDBJ databases">
        <title>Implementing the SeqCode for naming new Mesorhizobium species isolated from Vachellia karroo root nodules.</title>
        <authorList>
            <person name="Van Lill M."/>
        </authorList>
    </citation>
    <scope>NUCLEOTIDE SEQUENCE [LARGE SCALE GENOMIC DNA]</scope>
    <source>
        <strain evidence="2 3">VK22B</strain>
    </source>
</reference>
<dbReference type="RefSeq" id="WP_320229472.1">
    <property type="nucleotide sequence ID" value="NZ_JAVIJC010000044.1"/>
</dbReference>
<protein>
    <submittedName>
        <fullName evidence="2">PAS domain-containing protein</fullName>
    </submittedName>
</protein>
<dbReference type="PROSITE" id="PS50112">
    <property type="entry name" value="PAS"/>
    <property type="match status" value="1"/>
</dbReference>
<dbReference type="Proteomes" id="UP001271249">
    <property type="component" value="Unassembled WGS sequence"/>
</dbReference>
<dbReference type="NCBIfam" id="TIGR00229">
    <property type="entry name" value="sensory_box"/>
    <property type="match status" value="1"/>
</dbReference>
<sequence length="187" mass="21725">MTDARIRRPLLINLRREIIEGKLIDTPMHTAIEYEGAERGLLILARNDEYRVEGEVTPSDDTVTVGQRQPSVTAAGLAESILHYVMRTKESVLLHDVADGDLQEREARIRRLADSNIIGIFVWDLDDRISYANEAFLRIVGYSREDLVSGRLRWRDLTPTEWRDADDRRVARWRRPELRNPMRRSTS</sequence>
<accession>A0ABU4Z8Z9</accession>
<evidence type="ECO:0000313" key="2">
    <source>
        <dbReference type="EMBL" id="MDX8495748.1"/>
    </source>
</evidence>
<comment type="caution">
    <text evidence="2">The sequence shown here is derived from an EMBL/GenBank/DDBJ whole genome shotgun (WGS) entry which is preliminary data.</text>
</comment>
<organism evidence="2 3">
    <name type="scientific">Mesorhizobium captivum</name>
    <dbReference type="NCBI Taxonomy" id="3072319"/>
    <lineage>
        <taxon>Bacteria</taxon>
        <taxon>Pseudomonadati</taxon>
        <taxon>Pseudomonadota</taxon>
        <taxon>Alphaproteobacteria</taxon>
        <taxon>Hyphomicrobiales</taxon>
        <taxon>Phyllobacteriaceae</taxon>
        <taxon>Mesorhizobium</taxon>
    </lineage>
</organism>
<dbReference type="InterPro" id="IPR013767">
    <property type="entry name" value="PAS_fold"/>
</dbReference>
<keyword evidence="3" id="KW-1185">Reference proteome</keyword>
<dbReference type="InterPro" id="IPR000014">
    <property type="entry name" value="PAS"/>
</dbReference>
<dbReference type="SUPFAM" id="SSF55785">
    <property type="entry name" value="PYP-like sensor domain (PAS domain)"/>
    <property type="match status" value="1"/>
</dbReference>
<name>A0ABU4Z8Z9_9HYPH</name>
<dbReference type="Pfam" id="PF00989">
    <property type="entry name" value="PAS"/>
    <property type="match status" value="1"/>
</dbReference>
<dbReference type="CDD" id="cd00130">
    <property type="entry name" value="PAS"/>
    <property type="match status" value="1"/>
</dbReference>
<evidence type="ECO:0000259" key="1">
    <source>
        <dbReference type="PROSITE" id="PS50112"/>
    </source>
</evidence>
<dbReference type="InterPro" id="IPR035965">
    <property type="entry name" value="PAS-like_dom_sf"/>
</dbReference>
<dbReference type="Gene3D" id="3.30.450.20">
    <property type="entry name" value="PAS domain"/>
    <property type="match status" value="1"/>
</dbReference>
<dbReference type="EMBL" id="JAVIJC010000044">
    <property type="protein sequence ID" value="MDX8495748.1"/>
    <property type="molecule type" value="Genomic_DNA"/>
</dbReference>
<proteinExistence type="predicted"/>
<gene>
    <name evidence="2" type="ORF">RFN29_29755</name>
</gene>
<evidence type="ECO:0000313" key="3">
    <source>
        <dbReference type="Proteomes" id="UP001271249"/>
    </source>
</evidence>
<feature type="domain" description="PAS" evidence="1">
    <location>
        <begin position="105"/>
        <end position="149"/>
    </location>
</feature>